<comment type="caution">
    <text evidence="9">Lacks conserved residue(s) required for the propagation of feature annotation.</text>
</comment>
<comment type="subcellular location">
    <subcellularLocation>
        <location evidence="9">Cell membrane</location>
        <topology evidence="9">Multi-pass membrane protein</topology>
    </subcellularLocation>
    <subcellularLocation>
        <location evidence="1">Membrane</location>
        <topology evidence="1">Multi-pass membrane protein</topology>
    </subcellularLocation>
</comment>
<keyword evidence="3 9" id="KW-0812">Transmembrane</keyword>
<gene>
    <name evidence="10" type="primary">Or193</name>
    <name evidence="10" type="ORF">DALL_DALL000301</name>
</gene>
<dbReference type="OrthoDB" id="8185860at2759"/>
<name>A0A4E0RQP2_9HYME</name>
<evidence type="ECO:0000256" key="5">
    <source>
        <dbReference type="ARBA" id="ARBA00022989"/>
    </source>
</evidence>
<feature type="transmembrane region" description="Helical" evidence="9">
    <location>
        <begin position="186"/>
        <end position="213"/>
    </location>
</feature>
<keyword evidence="5 9" id="KW-1133">Transmembrane helix</keyword>
<keyword evidence="8 9" id="KW-0807">Transducer</keyword>
<dbReference type="GO" id="GO:0004984">
    <property type="term" value="F:olfactory receptor activity"/>
    <property type="evidence" value="ECO:0007669"/>
    <property type="project" value="InterPro"/>
</dbReference>
<dbReference type="Proteomes" id="UP000297026">
    <property type="component" value="Unassembled WGS sequence"/>
</dbReference>
<dbReference type="GO" id="GO:0005549">
    <property type="term" value="F:odorant binding"/>
    <property type="evidence" value="ECO:0007669"/>
    <property type="project" value="InterPro"/>
</dbReference>
<dbReference type="GO" id="GO:0007165">
    <property type="term" value="P:signal transduction"/>
    <property type="evidence" value="ECO:0007669"/>
    <property type="project" value="UniProtKB-KW"/>
</dbReference>
<dbReference type="AlphaFoldDB" id="A0A4E0RQP2"/>
<dbReference type="KEGG" id="dam:107041467"/>
<dbReference type="PANTHER" id="PTHR21137:SF42">
    <property type="entry name" value="ODORANT RECEPTOR 83A"/>
    <property type="match status" value="1"/>
</dbReference>
<evidence type="ECO:0000256" key="9">
    <source>
        <dbReference type="RuleBase" id="RU351113"/>
    </source>
</evidence>
<evidence type="ECO:0000256" key="6">
    <source>
        <dbReference type="ARBA" id="ARBA00023136"/>
    </source>
</evidence>
<evidence type="ECO:0000256" key="2">
    <source>
        <dbReference type="ARBA" id="ARBA00022606"/>
    </source>
</evidence>
<evidence type="ECO:0000256" key="3">
    <source>
        <dbReference type="ARBA" id="ARBA00022692"/>
    </source>
</evidence>
<organism evidence="10 11">
    <name type="scientific">Diachasma alloeum</name>
    <dbReference type="NCBI Taxonomy" id="454923"/>
    <lineage>
        <taxon>Eukaryota</taxon>
        <taxon>Metazoa</taxon>
        <taxon>Ecdysozoa</taxon>
        <taxon>Arthropoda</taxon>
        <taxon>Hexapoda</taxon>
        <taxon>Insecta</taxon>
        <taxon>Pterygota</taxon>
        <taxon>Neoptera</taxon>
        <taxon>Endopterygota</taxon>
        <taxon>Hymenoptera</taxon>
        <taxon>Apocrita</taxon>
        <taxon>Ichneumonoidea</taxon>
        <taxon>Braconidae</taxon>
        <taxon>Opiinae</taxon>
        <taxon>Diachasma</taxon>
    </lineage>
</organism>
<comment type="similarity">
    <text evidence="9">Belongs to the insect chemoreceptor superfamily. Heteromeric odorant receptor channel (TC 1.A.69) family.</text>
</comment>
<reference evidence="10" key="1">
    <citation type="submission" date="2019-02" db="EMBL/GenBank/DDBJ databases">
        <title>Genome of the parasitoid wasp Diachasma alloeum, an emerging model for ecological speciation and transitions to asexual reproduction.</title>
        <authorList>
            <person name="Robertson H.M."/>
            <person name="Walden K.K."/>
            <person name="Tvedte E.S."/>
            <person name="Hood G.R."/>
            <person name="Feder J.L."/>
            <person name="Forbes A.A."/>
            <person name="Logsdon J.M."/>
            <person name="Mcelroy K.E."/>
        </authorList>
    </citation>
    <scope>NUCLEOTIDE SEQUENCE [LARGE SCALE GENOMIC DNA]</scope>
    <source>
        <strain evidence="10">Michigan</strain>
    </source>
</reference>
<dbReference type="EMBL" id="ML158708">
    <property type="protein sequence ID" value="THK33114.1"/>
    <property type="molecule type" value="Genomic_DNA"/>
</dbReference>
<keyword evidence="4 9" id="KW-0552">Olfaction</keyword>
<feature type="transmembrane region" description="Helical" evidence="9">
    <location>
        <begin position="265"/>
        <end position="285"/>
    </location>
</feature>
<proteinExistence type="inferred from homology"/>
<evidence type="ECO:0000313" key="10">
    <source>
        <dbReference type="EMBL" id="THK33114.1"/>
    </source>
</evidence>
<keyword evidence="11" id="KW-1185">Reference proteome</keyword>
<dbReference type="CTD" id="100463136"/>
<keyword evidence="6 9" id="KW-0472">Membrane</keyword>
<evidence type="ECO:0000256" key="8">
    <source>
        <dbReference type="ARBA" id="ARBA00023224"/>
    </source>
</evidence>
<evidence type="ECO:0000256" key="4">
    <source>
        <dbReference type="ARBA" id="ARBA00022725"/>
    </source>
</evidence>
<dbReference type="Pfam" id="PF02949">
    <property type="entry name" value="7tm_6"/>
    <property type="match status" value="1"/>
</dbReference>
<evidence type="ECO:0000256" key="1">
    <source>
        <dbReference type="ARBA" id="ARBA00004141"/>
    </source>
</evidence>
<keyword evidence="7 9" id="KW-0675">Receptor</keyword>
<accession>A0A4E0RQP2</accession>
<evidence type="ECO:0000256" key="7">
    <source>
        <dbReference type="ARBA" id="ARBA00023170"/>
    </source>
</evidence>
<feature type="transmembrane region" description="Helical" evidence="9">
    <location>
        <begin position="132"/>
        <end position="149"/>
    </location>
</feature>
<feature type="transmembrane region" description="Helical" evidence="9">
    <location>
        <begin position="297"/>
        <end position="317"/>
    </location>
</feature>
<dbReference type="GO" id="GO:0005886">
    <property type="term" value="C:plasma membrane"/>
    <property type="evidence" value="ECO:0007669"/>
    <property type="project" value="UniProtKB-SubCell"/>
</dbReference>
<protein>
    <recommendedName>
        <fullName evidence="9">Odorant receptor</fullName>
    </recommendedName>
</protein>
<sequence>MIPDSELEERFQKAQNVLHYVSRPVAFLGMWPVNVTTGSRIRMVLYFIYHIYRMGMEFIDLVMVFGDLGQVIENLMITGTQVALMMRLSFPRFTVSMRRVIDGLSDLHQRTKFNDTREMEIFIKYSEICERCYKIVLWPATFTCVSWYLTPIQTYFIMKIQNATFVYASPWRMPPFEAMEKPEVAIFLHLIEIPVTYLTACYLLTYCIYFTLINHIRGQLVIMSYKVKNLKVDRATNVKEVFGPIVEKHITILHIAKSLDDCSHLFLLYELLNTTLTLALLSYNIMANISLSETALIINFSFYMFNMTVLVFANCYMSQCLENEAMNLFHAFYEHDWNNLPLAYQKAFMICMLRAQTPLNITAGKFYKFSLSGFTSMLKSSMAFVSMLRTTV</sequence>
<dbReference type="InterPro" id="IPR004117">
    <property type="entry name" value="7tm6_olfct_rcpt"/>
</dbReference>
<keyword evidence="2 9" id="KW-0716">Sensory transduction</keyword>
<dbReference type="PANTHER" id="PTHR21137">
    <property type="entry name" value="ODORANT RECEPTOR"/>
    <property type="match status" value="1"/>
</dbReference>
<dbReference type="GeneID" id="107041467"/>
<evidence type="ECO:0000313" key="11">
    <source>
        <dbReference type="Proteomes" id="UP000297026"/>
    </source>
</evidence>